<dbReference type="GeneID" id="40330368"/>
<dbReference type="RefSeq" id="XP_029236897.1">
    <property type="nucleotide sequence ID" value="XM_029383279.1"/>
</dbReference>
<evidence type="ECO:0000256" key="1">
    <source>
        <dbReference type="SAM" id="MobiDB-lite"/>
    </source>
</evidence>
<dbReference type="Proteomes" id="UP000283634">
    <property type="component" value="Unassembled WGS sequence"/>
</dbReference>
<protein>
    <submittedName>
        <fullName evidence="2">Uncharacterized protein</fullName>
    </submittedName>
</protein>
<dbReference type="EMBL" id="MKGL01000233">
    <property type="protein sequence ID" value="RNF02402.1"/>
    <property type="molecule type" value="Genomic_DNA"/>
</dbReference>
<accession>A0A422NAE7</accession>
<reference evidence="2 3" key="1">
    <citation type="journal article" date="2018" name="BMC Genomics">
        <title>Genomic comparison of Trypanosoma conorhini and Trypanosoma rangeli to Trypanosoma cruzi strains of high and low virulence.</title>
        <authorList>
            <person name="Bradwell K.R."/>
            <person name="Koparde V.N."/>
            <person name="Matveyev A.V."/>
            <person name="Serrano M.G."/>
            <person name="Alves J.M."/>
            <person name="Parikh H."/>
            <person name="Huang B."/>
            <person name="Lee V."/>
            <person name="Espinosa-Alvarez O."/>
            <person name="Ortiz P.A."/>
            <person name="Costa-Martins A.G."/>
            <person name="Teixeira M.M."/>
            <person name="Buck G.A."/>
        </authorList>
    </citation>
    <scope>NUCLEOTIDE SEQUENCE [LARGE SCALE GENOMIC DNA]</scope>
    <source>
        <strain evidence="2 3">AM80</strain>
    </source>
</reference>
<proteinExistence type="predicted"/>
<comment type="caution">
    <text evidence="2">The sequence shown here is derived from an EMBL/GenBank/DDBJ whole genome shotgun (WGS) entry which is preliminary data.</text>
</comment>
<name>A0A422NAE7_TRYRA</name>
<dbReference type="AlphaFoldDB" id="A0A422NAE7"/>
<evidence type="ECO:0000313" key="3">
    <source>
        <dbReference type="Proteomes" id="UP000283634"/>
    </source>
</evidence>
<gene>
    <name evidence="2" type="ORF">TraAM80_06435</name>
</gene>
<keyword evidence="3" id="KW-1185">Reference proteome</keyword>
<feature type="region of interest" description="Disordered" evidence="1">
    <location>
        <begin position="33"/>
        <end position="52"/>
    </location>
</feature>
<sequence>MVTRGGNLNRWMLLRWHGAFVGVAAAPRRLLLPREQEKHQHDKANKANATKEDEGDRLALVLVAGRTTGHALRRNWVADVDDDIAEKLCHHHNRRTLRTERAWKQL</sequence>
<feature type="non-terminal residue" evidence="2">
    <location>
        <position position="106"/>
    </location>
</feature>
<evidence type="ECO:0000313" key="2">
    <source>
        <dbReference type="EMBL" id="RNF02402.1"/>
    </source>
</evidence>
<organism evidence="2 3">
    <name type="scientific">Trypanosoma rangeli</name>
    <dbReference type="NCBI Taxonomy" id="5698"/>
    <lineage>
        <taxon>Eukaryota</taxon>
        <taxon>Discoba</taxon>
        <taxon>Euglenozoa</taxon>
        <taxon>Kinetoplastea</taxon>
        <taxon>Metakinetoplastina</taxon>
        <taxon>Trypanosomatida</taxon>
        <taxon>Trypanosomatidae</taxon>
        <taxon>Trypanosoma</taxon>
        <taxon>Herpetosoma</taxon>
    </lineage>
</organism>